<name>A0ABT0JX98_9ACTN</name>
<accession>A0ABT0JX98</accession>
<evidence type="ECO:0000256" key="3">
    <source>
        <dbReference type="ARBA" id="ARBA00015991"/>
    </source>
</evidence>
<dbReference type="InterPro" id="IPR001792">
    <property type="entry name" value="Acylphosphatase-like_dom"/>
</dbReference>
<dbReference type="InterPro" id="IPR020456">
    <property type="entry name" value="Acylphosphatase"/>
</dbReference>
<dbReference type="PROSITE" id="PS51160">
    <property type="entry name" value="ACYLPHOSPHATASE_3"/>
    <property type="match status" value="1"/>
</dbReference>
<comment type="caution">
    <text evidence="8">The sequence shown here is derived from an EMBL/GenBank/DDBJ whole genome shotgun (WGS) entry which is preliminary data.</text>
</comment>
<protein>
    <recommendedName>
        <fullName evidence="3 5">acylphosphatase</fullName>
        <ecNumber evidence="2 5">3.6.1.7</ecNumber>
    </recommendedName>
</protein>
<dbReference type="SUPFAM" id="SSF54975">
    <property type="entry name" value="Acylphosphatase/BLUF domain-like"/>
    <property type="match status" value="1"/>
</dbReference>
<dbReference type="Pfam" id="PF00708">
    <property type="entry name" value="Acylphosphatase"/>
    <property type="match status" value="1"/>
</dbReference>
<dbReference type="Proteomes" id="UP001201873">
    <property type="component" value="Unassembled WGS sequence"/>
</dbReference>
<dbReference type="EC" id="3.6.1.7" evidence="2 5"/>
<comment type="similarity">
    <text evidence="1 6">Belongs to the acylphosphatase family.</text>
</comment>
<dbReference type="PROSITE" id="PS00150">
    <property type="entry name" value="ACYLPHOSPHATASE_1"/>
    <property type="match status" value="1"/>
</dbReference>
<sequence length="103" mass="11043">MTDERLTSVAGGPTVVRFTARVCGRVQGVGFRDYARTRARRLGLVGSATNVSDGTVEVIAEGAVAACQELARLLVTGHTPGRTDRVELLWRSAQGNLVGFRRT</sequence>
<dbReference type="EMBL" id="JALKFT010000008">
    <property type="protein sequence ID" value="MCK9876163.1"/>
    <property type="molecule type" value="Genomic_DNA"/>
</dbReference>
<comment type="catalytic activity">
    <reaction evidence="4 5">
        <text>an acyl phosphate + H2O = a carboxylate + phosphate + H(+)</text>
        <dbReference type="Rhea" id="RHEA:14965"/>
        <dbReference type="ChEBI" id="CHEBI:15377"/>
        <dbReference type="ChEBI" id="CHEBI:15378"/>
        <dbReference type="ChEBI" id="CHEBI:29067"/>
        <dbReference type="ChEBI" id="CHEBI:43474"/>
        <dbReference type="ChEBI" id="CHEBI:59918"/>
        <dbReference type="EC" id="3.6.1.7"/>
    </reaction>
</comment>
<dbReference type="PRINTS" id="PR00112">
    <property type="entry name" value="ACYLPHPHTASE"/>
</dbReference>
<evidence type="ECO:0000313" key="9">
    <source>
        <dbReference type="Proteomes" id="UP001201873"/>
    </source>
</evidence>
<evidence type="ECO:0000256" key="4">
    <source>
        <dbReference type="ARBA" id="ARBA00047645"/>
    </source>
</evidence>
<evidence type="ECO:0000313" key="8">
    <source>
        <dbReference type="EMBL" id="MCK9876163.1"/>
    </source>
</evidence>
<reference evidence="8 9" key="1">
    <citation type="submission" date="2022-04" db="EMBL/GenBank/DDBJ databases">
        <title>Genome diversity in the genus Frankia.</title>
        <authorList>
            <person name="Carlos-Shanley C."/>
            <person name="Hahn D."/>
        </authorList>
    </citation>
    <scope>NUCLEOTIDE SEQUENCE [LARGE SCALE GENOMIC DNA]</scope>
    <source>
        <strain evidence="8 9">Ag45/Mut15</strain>
    </source>
</reference>
<organism evidence="8 9">
    <name type="scientific">Frankia umida</name>
    <dbReference type="NCBI Taxonomy" id="573489"/>
    <lineage>
        <taxon>Bacteria</taxon>
        <taxon>Bacillati</taxon>
        <taxon>Actinomycetota</taxon>
        <taxon>Actinomycetes</taxon>
        <taxon>Frankiales</taxon>
        <taxon>Frankiaceae</taxon>
        <taxon>Frankia</taxon>
    </lineage>
</organism>
<keyword evidence="5 8" id="KW-0378">Hydrolase</keyword>
<feature type="domain" description="Acylphosphatase-like" evidence="7">
    <location>
        <begin position="17"/>
        <end position="103"/>
    </location>
</feature>
<feature type="active site" evidence="5">
    <location>
        <position position="32"/>
    </location>
</feature>
<dbReference type="PANTHER" id="PTHR47268">
    <property type="entry name" value="ACYLPHOSPHATASE"/>
    <property type="match status" value="1"/>
</dbReference>
<keyword evidence="9" id="KW-1185">Reference proteome</keyword>
<evidence type="ECO:0000259" key="7">
    <source>
        <dbReference type="PROSITE" id="PS51160"/>
    </source>
</evidence>
<dbReference type="PANTHER" id="PTHR47268:SF4">
    <property type="entry name" value="ACYLPHOSPHATASE"/>
    <property type="match status" value="1"/>
</dbReference>
<evidence type="ECO:0000256" key="2">
    <source>
        <dbReference type="ARBA" id="ARBA00012150"/>
    </source>
</evidence>
<proteinExistence type="inferred from homology"/>
<dbReference type="InterPro" id="IPR017968">
    <property type="entry name" value="Acylphosphatase_CS"/>
</dbReference>
<dbReference type="GO" id="GO:0003998">
    <property type="term" value="F:acylphosphatase activity"/>
    <property type="evidence" value="ECO:0007669"/>
    <property type="project" value="UniProtKB-EC"/>
</dbReference>
<evidence type="ECO:0000256" key="6">
    <source>
        <dbReference type="RuleBase" id="RU004168"/>
    </source>
</evidence>
<dbReference type="Gene3D" id="3.30.70.100">
    <property type="match status" value="1"/>
</dbReference>
<dbReference type="RefSeq" id="WP_248824492.1">
    <property type="nucleotide sequence ID" value="NZ_JALKFT010000008.1"/>
</dbReference>
<gene>
    <name evidence="8" type="ORF">MXD59_10315</name>
</gene>
<evidence type="ECO:0000256" key="1">
    <source>
        <dbReference type="ARBA" id="ARBA00005614"/>
    </source>
</evidence>
<dbReference type="InterPro" id="IPR036046">
    <property type="entry name" value="Acylphosphatase-like_dom_sf"/>
</dbReference>
<evidence type="ECO:0000256" key="5">
    <source>
        <dbReference type="PROSITE-ProRule" id="PRU00520"/>
    </source>
</evidence>
<feature type="active site" evidence="5">
    <location>
        <position position="50"/>
    </location>
</feature>